<accession>A0ABD0T679</accession>
<dbReference type="EMBL" id="JBEDNZ010000009">
    <property type="protein sequence ID" value="KAL0838863.1"/>
    <property type="molecule type" value="Genomic_DNA"/>
</dbReference>
<proteinExistence type="predicted"/>
<dbReference type="PANTHER" id="PTHR35450">
    <property type="entry name" value="REVERSE TRANSCRIPTASE DOMAIN-CONTAINING PROTEIN"/>
    <property type="match status" value="1"/>
</dbReference>
<organism evidence="1 2">
    <name type="scientific">Loxostege sticticalis</name>
    <name type="common">Beet webworm moth</name>
    <dbReference type="NCBI Taxonomy" id="481309"/>
    <lineage>
        <taxon>Eukaryota</taxon>
        <taxon>Metazoa</taxon>
        <taxon>Ecdysozoa</taxon>
        <taxon>Arthropoda</taxon>
        <taxon>Hexapoda</taxon>
        <taxon>Insecta</taxon>
        <taxon>Pterygota</taxon>
        <taxon>Neoptera</taxon>
        <taxon>Endopterygota</taxon>
        <taxon>Lepidoptera</taxon>
        <taxon>Glossata</taxon>
        <taxon>Ditrysia</taxon>
        <taxon>Pyraloidea</taxon>
        <taxon>Crambidae</taxon>
        <taxon>Pyraustinae</taxon>
        <taxon>Loxostege</taxon>
    </lineage>
</organism>
<gene>
    <name evidence="1" type="ORF">ABMA28_016889</name>
</gene>
<dbReference type="AlphaFoldDB" id="A0ABD0T679"/>
<dbReference type="Proteomes" id="UP001549921">
    <property type="component" value="Unassembled WGS sequence"/>
</dbReference>
<comment type="caution">
    <text evidence="1">The sequence shown here is derived from an EMBL/GenBank/DDBJ whole genome shotgun (WGS) entry which is preliminary data.</text>
</comment>
<evidence type="ECO:0008006" key="3">
    <source>
        <dbReference type="Google" id="ProtNLM"/>
    </source>
</evidence>
<sequence>MTAQTAENEKLDSWRRKQLHGRHIKDLEQPHIDNEASNKWLKIGYLFPETEGFLISIQDQVVNTKNYRKFIIKDPCALDDRCRKCHKNPETIQHIINACPVLTQNDYTHRHNQIVHYVHQKLAIKHKLLPPKVQPYYQYTPKAVLETILTDKTIYCNRPDITLLDKTHKIAYLIDVAVPNTHNIKKAITDKIHKYSELKEEIIRIWNLDKVYIVPLVLSSTGVIPKHLHHSIKLLDLPQNAYITMQKAAILNTCRIVRRFLQEEPAIPTDQIS</sequence>
<evidence type="ECO:0000313" key="1">
    <source>
        <dbReference type="EMBL" id="KAL0838863.1"/>
    </source>
</evidence>
<dbReference type="PANTHER" id="PTHR35450:SF2">
    <property type="entry name" value="REVERSE TRANSCRIPTASE DOMAIN-CONTAINING PROTEIN"/>
    <property type="match status" value="1"/>
</dbReference>
<name>A0ABD0T679_LOXSC</name>
<protein>
    <recommendedName>
        <fullName evidence="3">Reverse transcriptase</fullName>
    </recommendedName>
</protein>
<evidence type="ECO:0000313" key="2">
    <source>
        <dbReference type="Proteomes" id="UP001549921"/>
    </source>
</evidence>
<reference evidence="1 2" key="1">
    <citation type="submission" date="2024-06" db="EMBL/GenBank/DDBJ databases">
        <title>A chromosome-level genome assembly of beet webworm, Loxostege sticticalis.</title>
        <authorList>
            <person name="Zhang Y."/>
        </authorList>
    </citation>
    <scope>NUCLEOTIDE SEQUENCE [LARGE SCALE GENOMIC DNA]</scope>
    <source>
        <strain evidence="1">AQ028</strain>
        <tissue evidence="1">Male pupae</tissue>
    </source>
</reference>